<dbReference type="GO" id="GO:0005829">
    <property type="term" value="C:cytosol"/>
    <property type="evidence" value="ECO:0007669"/>
    <property type="project" value="TreeGrafter"/>
</dbReference>
<feature type="domain" description="Helicase C-terminal" evidence="2">
    <location>
        <begin position="292"/>
        <end position="481"/>
    </location>
</feature>
<dbReference type="AlphaFoldDB" id="A0A5D6WNA8"/>
<dbReference type="Gene3D" id="3.40.50.300">
    <property type="entry name" value="P-loop containing nucleotide triphosphate hydrolases"/>
    <property type="match status" value="2"/>
</dbReference>
<keyword evidence="4" id="KW-1185">Reference proteome</keyword>
<dbReference type="InterPro" id="IPR050742">
    <property type="entry name" value="Helicase_Restrict-Modif_Enz"/>
</dbReference>
<dbReference type="Proteomes" id="UP000322783">
    <property type="component" value="Unassembled WGS sequence"/>
</dbReference>
<proteinExistence type="predicted"/>
<dbReference type="InterPro" id="IPR006935">
    <property type="entry name" value="Helicase/UvrB_N"/>
</dbReference>
<keyword evidence="3" id="KW-0378">Hydrolase</keyword>
<dbReference type="InterPro" id="IPR001650">
    <property type="entry name" value="Helicase_C-like"/>
</dbReference>
<dbReference type="InterPro" id="IPR002711">
    <property type="entry name" value="HNH"/>
</dbReference>
<evidence type="ECO:0000313" key="3">
    <source>
        <dbReference type="EMBL" id="TYZ29407.1"/>
    </source>
</evidence>
<dbReference type="SUPFAM" id="SSF52540">
    <property type="entry name" value="P-loop containing nucleoside triphosphate hydrolases"/>
    <property type="match status" value="1"/>
</dbReference>
<dbReference type="Pfam" id="PF01844">
    <property type="entry name" value="HNH"/>
    <property type="match status" value="1"/>
</dbReference>
<dbReference type="GO" id="GO:0008270">
    <property type="term" value="F:zinc ion binding"/>
    <property type="evidence" value="ECO:0007669"/>
    <property type="project" value="InterPro"/>
</dbReference>
<protein>
    <submittedName>
        <fullName evidence="3">DEAD/DEAH box helicase</fullName>
    </submittedName>
</protein>
<feature type="domain" description="Helicase ATP-binding" evidence="1">
    <location>
        <begin position="45"/>
        <end position="219"/>
    </location>
</feature>
<dbReference type="PANTHER" id="PTHR47396">
    <property type="entry name" value="TYPE I RESTRICTION ENZYME ECOKI R PROTEIN"/>
    <property type="match status" value="1"/>
</dbReference>
<keyword evidence="3" id="KW-0067">ATP-binding</keyword>
<keyword evidence="3" id="KW-0347">Helicase</keyword>
<accession>A0A5D6WNA8</accession>
<dbReference type="EMBL" id="VTOZ01000008">
    <property type="protein sequence ID" value="TYZ29407.1"/>
    <property type="molecule type" value="Genomic_DNA"/>
</dbReference>
<dbReference type="InterPro" id="IPR003615">
    <property type="entry name" value="HNH_nuc"/>
</dbReference>
<dbReference type="SMART" id="SM00487">
    <property type="entry name" value="DEXDc"/>
    <property type="match status" value="1"/>
</dbReference>
<evidence type="ECO:0000259" key="1">
    <source>
        <dbReference type="PROSITE" id="PS51192"/>
    </source>
</evidence>
<dbReference type="PROSITE" id="PS51194">
    <property type="entry name" value="HELICASE_CTER"/>
    <property type="match status" value="1"/>
</dbReference>
<dbReference type="Pfam" id="PF04851">
    <property type="entry name" value="ResIII"/>
    <property type="match status" value="1"/>
</dbReference>
<dbReference type="SMART" id="SM00507">
    <property type="entry name" value="HNHc"/>
    <property type="match status" value="1"/>
</dbReference>
<keyword evidence="3" id="KW-0547">Nucleotide-binding</keyword>
<dbReference type="PROSITE" id="PS51192">
    <property type="entry name" value="HELICASE_ATP_BIND_1"/>
    <property type="match status" value="1"/>
</dbReference>
<dbReference type="InterPro" id="IPR027417">
    <property type="entry name" value="P-loop_NTPase"/>
</dbReference>
<sequence length="761" mass="86478">MDKAREVSMIAEQEIAAFGTVTKKKGKNFRTPYKHQQNAMCNLDLIDDMPSYSTLVVLPTGGGKTYTASMWLLRHALNEHKKILWIAHRQMLLEQAAESFTKYAYDEVIPKISSFDYRIVSGATSHERTNSIVPSDNLLIASKDSLGRNMAALDGWLHGEDEVYLIVDEAHHSTAKTYRRIIEHVQKMVPNTKVIGLTATPFRTAENEQGLLAKIYKDGIRDGQISKNDIGITYQIGLKDLIGRQILAKPIFESAYTDESFGNELGVDDWNHINQLDILPDDIARQIAASAARNKLIVETYKKNQQKYGQTLVFAVNVVHAITLAKLFNHAGIPADFIVSSVKDMTLGVTISREENERKIEDYRNGKLKVLVNVNILTEGVDLPQTKTVFLARPTVSTILMTQMIGRALRGQAAGGTSEAYIVSFIDDWSEHIAWVNPESIFVTAGEVDFDDNPRQRRANELRMIAISKIEEFAAMLDDSIDTTALEKVSFEKRIPVGMYAFTYLEENGMDHTYQVMVYDSTKDAYIAMMEELPELFSAFQVEDEEFLADSTLRDMAEQCRSTFFLGDMIPPYEEDDVIQILKYYAQYSEAPKFYTFDDIDRNKLDVAAIARHIYDEDMGPRKKAEYVDSLWDSAEDDVLRLFFGKKLYFWRQLDIELMKITQPLIYEDNVIAHEKNLEDLPLHEIGKTNPDLEKRLRDGAFEKAKNQKGQYVCQKCGLTAANRVPFQVDHIVPMNKGGKSTPDNLQILCRSCNARKSDKY</sequence>
<evidence type="ECO:0000313" key="4">
    <source>
        <dbReference type="Proteomes" id="UP000322783"/>
    </source>
</evidence>
<organism evidence="3 4">
    <name type="scientific">Selenomonas caprae</name>
    <dbReference type="NCBI Taxonomy" id="2606905"/>
    <lineage>
        <taxon>Bacteria</taxon>
        <taxon>Bacillati</taxon>
        <taxon>Bacillota</taxon>
        <taxon>Negativicutes</taxon>
        <taxon>Selenomonadales</taxon>
        <taxon>Selenomonadaceae</taxon>
        <taxon>Selenomonas</taxon>
    </lineage>
</organism>
<dbReference type="GO" id="GO:0003677">
    <property type="term" value="F:DNA binding"/>
    <property type="evidence" value="ECO:0007669"/>
    <property type="project" value="InterPro"/>
</dbReference>
<dbReference type="Gene3D" id="1.10.30.50">
    <property type="match status" value="1"/>
</dbReference>
<dbReference type="PANTHER" id="PTHR47396:SF1">
    <property type="entry name" value="ATP-DEPENDENT HELICASE IRC3-RELATED"/>
    <property type="match status" value="1"/>
</dbReference>
<comment type="caution">
    <text evidence="3">The sequence shown here is derived from an EMBL/GenBank/DDBJ whole genome shotgun (WGS) entry which is preliminary data.</text>
</comment>
<dbReference type="GO" id="GO:0005524">
    <property type="term" value="F:ATP binding"/>
    <property type="evidence" value="ECO:0007669"/>
    <property type="project" value="InterPro"/>
</dbReference>
<dbReference type="GO" id="GO:0016787">
    <property type="term" value="F:hydrolase activity"/>
    <property type="evidence" value="ECO:0007669"/>
    <property type="project" value="InterPro"/>
</dbReference>
<dbReference type="SMART" id="SM00490">
    <property type="entry name" value="HELICc"/>
    <property type="match status" value="1"/>
</dbReference>
<gene>
    <name evidence="3" type="ORF">FZ041_05170</name>
</gene>
<evidence type="ECO:0000259" key="2">
    <source>
        <dbReference type="PROSITE" id="PS51194"/>
    </source>
</evidence>
<dbReference type="InterPro" id="IPR014001">
    <property type="entry name" value="Helicase_ATP-bd"/>
</dbReference>
<dbReference type="GO" id="GO:0004386">
    <property type="term" value="F:helicase activity"/>
    <property type="evidence" value="ECO:0007669"/>
    <property type="project" value="UniProtKB-KW"/>
</dbReference>
<name>A0A5D6WNA8_9FIRM</name>
<dbReference type="Pfam" id="PF00271">
    <property type="entry name" value="Helicase_C"/>
    <property type="match status" value="1"/>
</dbReference>
<dbReference type="CDD" id="cd00085">
    <property type="entry name" value="HNHc"/>
    <property type="match status" value="1"/>
</dbReference>
<reference evidence="3 4" key="1">
    <citation type="submission" date="2019-08" db="EMBL/GenBank/DDBJ databases">
        <title>Selenomonas sp. mPRGC5 and Selenomonas sp. mPRGC8 isolated from ruminal fluid of dairy goat (Capra hircus).</title>
        <authorList>
            <person name="Poothong S."/>
            <person name="Nuengjamnong C."/>
            <person name="Tanasupawat S."/>
        </authorList>
    </citation>
    <scope>NUCLEOTIDE SEQUENCE [LARGE SCALE GENOMIC DNA]</scope>
    <source>
        <strain evidence="4">mPRGC8</strain>
    </source>
</reference>
<dbReference type="GO" id="GO:0004519">
    <property type="term" value="F:endonuclease activity"/>
    <property type="evidence" value="ECO:0007669"/>
    <property type="project" value="InterPro"/>
</dbReference>